<keyword evidence="15" id="KW-1185">Reference proteome</keyword>
<keyword evidence="5 13" id="KW-0812">Transmembrane</keyword>
<dbReference type="GO" id="GO:0005789">
    <property type="term" value="C:endoplasmic reticulum membrane"/>
    <property type="evidence" value="ECO:0007669"/>
    <property type="project" value="UniProtKB-SubCell"/>
</dbReference>
<keyword evidence="6" id="KW-0256">Endoplasmic reticulum</keyword>
<keyword evidence="10 13" id="KW-0472">Membrane</keyword>
<keyword evidence="7" id="KW-0931">ER-Golgi transport</keyword>
<comment type="similarity">
    <text evidence="2">Belongs to the USE1 family.</text>
</comment>
<evidence type="ECO:0000256" key="8">
    <source>
        <dbReference type="ARBA" id="ARBA00022927"/>
    </source>
</evidence>
<proteinExistence type="inferred from homology"/>
<gene>
    <name evidence="14" type="ORF">BpHYR1_020246</name>
</gene>
<feature type="coiled-coil region" evidence="12">
    <location>
        <begin position="129"/>
        <end position="206"/>
    </location>
</feature>
<evidence type="ECO:0000256" key="1">
    <source>
        <dbReference type="ARBA" id="ARBA00004163"/>
    </source>
</evidence>
<comment type="caution">
    <text evidence="14">The sequence shown here is derived from an EMBL/GenBank/DDBJ whole genome shotgun (WGS) entry which is preliminary data.</text>
</comment>
<feature type="non-terminal residue" evidence="14">
    <location>
        <position position="270"/>
    </location>
</feature>
<dbReference type="STRING" id="10195.A0A3M7QKH0"/>
<reference evidence="14 15" key="1">
    <citation type="journal article" date="2018" name="Sci. Rep.">
        <title>Genomic signatures of local adaptation to the degree of environmental predictability in rotifers.</title>
        <authorList>
            <person name="Franch-Gras L."/>
            <person name="Hahn C."/>
            <person name="Garcia-Roger E.M."/>
            <person name="Carmona M.J."/>
            <person name="Serra M."/>
            <person name="Gomez A."/>
        </authorList>
    </citation>
    <scope>NUCLEOTIDE SEQUENCE [LARGE SCALE GENOMIC DNA]</scope>
    <source>
        <strain evidence="14">HYR1</strain>
    </source>
</reference>
<dbReference type="PANTHER" id="PTHR13050">
    <property type="entry name" value="USE1-LIKE PROTEIN"/>
    <property type="match status" value="1"/>
</dbReference>
<accession>A0A3M7QKH0</accession>
<evidence type="ECO:0000313" key="15">
    <source>
        <dbReference type="Proteomes" id="UP000276133"/>
    </source>
</evidence>
<keyword evidence="4" id="KW-0813">Transport</keyword>
<evidence type="ECO:0000256" key="4">
    <source>
        <dbReference type="ARBA" id="ARBA00022448"/>
    </source>
</evidence>
<evidence type="ECO:0000256" key="2">
    <source>
        <dbReference type="ARBA" id="ARBA00007891"/>
    </source>
</evidence>
<name>A0A3M7QKH0_BRAPC</name>
<dbReference type="GO" id="GO:0015031">
    <property type="term" value="P:protein transport"/>
    <property type="evidence" value="ECO:0007669"/>
    <property type="project" value="UniProtKB-KW"/>
</dbReference>
<comment type="subcellular location">
    <subcellularLocation>
        <location evidence="1">Endoplasmic reticulum membrane</location>
        <topology evidence="1">Single-pass type IV membrane protein</topology>
    </subcellularLocation>
</comment>
<evidence type="ECO:0000256" key="9">
    <source>
        <dbReference type="ARBA" id="ARBA00022989"/>
    </source>
</evidence>
<evidence type="ECO:0000256" key="11">
    <source>
        <dbReference type="ARBA" id="ARBA00032711"/>
    </source>
</evidence>
<dbReference type="Proteomes" id="UP000276133">
    <property type="component" value="Unassembled WGS sequence"/>
</dbReference>
<evidence type="ECO:0000256" key="10">
    <source>
        <dbReference type="ARBA" id="ARBA00023136"/>
    </source>
</evidence>
<evidence type="ECO:0000256" key="12">
    <source>
        <dbReference type="SAM" id="Coils"/>
    </source>
</evidence>
<keyword evidence="9 13" id="KW-1133">Transmembrane helix</keyword>
<organism evidence="14 15">
    <name type="scientific">Brachionus plicatilis</name>
    <name type="common">Marine rotifer</name>
    <name type="synonym">Brachionus muelleri</name>
    <dbReference type="NCBI Taxonomy" id="10195"/>
    <lineage>
        <taxon>Eukaryota</taxon>
        <taxon>Metazoa</taxon>
        <taxon>Spiralia</taxon>
        <taxon>Gnathifera</taxon>
        <taxon>Rotifera</taxon>
        <taxon>Eurotatoria</taxon>
        <taxon>Monogononta</taxon>
        <taxon>Pseudotrocha</taxon>
        <taxon>Ploima</taxon>
        <taxon>Brachionidae</taxon>
        <taxon>Brachionus</taxon>
    </lineage>
</organism>
<dbReference type="OrthoDB" id="4506189at2759"/>
<feature type="transmembrane region" description="Helical" evidence="13">
    <location>
        <begin position="218"/>
        <end position="240"/>
    </location>
</feature>
<dbReference type="PANTHER" id="PTHR13050:SF7">
    <property type="entry name" value="VESICLE TRANSPORT PROTEIN USE1"/>
    <property type="match status" value="1"/>
</dbReference>
<evidence type="ECO:0000313" key="14">
    <source>
        <dbReference type="EMBL" id="RNA11465.1"/>
    </source>
</evidence>
<evidence type="ECO:0000256" key="6">
    <source>
        <dbReference type="ARBA" id="ARBA00022824"/>
    </source>
</evidence>
<dbReference type="GO" id="GO:0005484">
    <property type="term" value="F:SNAP receptor activity"/>
    <property type="evidence" value="ECO:0007669"/>
    <property type="project" value="TreeGrafter"/>
</dbReference>
<keyword evidence="8" id="KW-0653">Protein transport</keyword>
<evidence type="ECO:0000256" key="5">
    <source>
        <dbReference type="ARBA" id="ARBA00022692"/>
    </source>
</evidence>
<sequence length="270" mass="31925">MNQKNLEINFQRLVAKTTELAEQKDERPDWRLEKYVQNLDEILKQLNKLTVNKPSNDALKDYGRRIEFLRQLSNIKNKKNFLSTKQQHEPSLKLSNPSALMTTKDVKQKQIYHQTFLNQETVLRDQLFSKSSTKILEKEEKELQELIREEQEYQEKVANEMLKSVSSIKENSLLARKIIKSDMENLENLSTNASSNSENLKSVNENLTERVSRSCNCWIWLMILLIFIIFVMMVLFMKLFPKQKYSSYISSEYETSTTTVYNHYTDKTIE</sequence>
<evidence type="ECO:0000256" key="13">
    <source>
        <dbReference type="SAM" id="Phobius"/>
    </source>
</evidence>
<evidence type="ECO:0000256" key="3">
    <source>
        <dbReference type="ARBA" id="ARBA00015843"/>
    </source>
</evidence>
<dbReference type="InterPro" id="IPR019150">
    <property type="entry name" value="Vesicle_transport_protein_Use1"/>
</dbReference>
<dbReference type="GO" id="GO:0031201">
    <property type="term" value="C:SNARE complex"/>
    <property type="evidence" value="ECO:0007669"/>
    <property type="project" value="TreeGrafter"/>
</dbReference>
<evidence type="ECO:0000256" key="7">
    <source>
        <dbReference type="ARBA" id="ARBA00022892"/>
    </source>
</evidence>
<dbReference type="EMBL" id="REGN01005946">
    <property type="protein sequence ID" value="RNA11465.1"/>
    <property type="molecule type" value="Genomic_DNA"/>
</dbReference>
<dbReference type="GO" id="GO:0006890">
    <property type="term" value="P:retrograde vesicle-mediated transport, Golgi to endoplasmic reticulum"/>
    <property type="evidence" value="ECO:0007669"/>
    <property type="project" value="TreeGrafter"/>
</dbReference>
<keyword evidence="12" id="KW-0175">Coiled coil</keyword>
<dbReference type="Pfam" id="PF09753">
    <property type="entry name" value="Use1"/>
    <property type="match status" value="1"/>
</dbReference>
<dbReference type="AlphaFoldDB" id="A0A3M7QKH0"/>
<protein>
    <recommendedName>
        <fullName evidence="3">Vesicle transport protein USE1</fullName>
    </recommendedName>
    <alternativeName>
        <fullName evidence="11">USE1-like protein</fullName>
    </alternativeName>
</protein>